<reference evidence="4" key="2">
    <citation type="submission" date="2020-08" db="EMBL/GenBank/DDBJ databases">
        <title>Plant Genome Project.</title>
        <authorList>
            <person name="Zhang R.-G."/>
        </authorList>
    </citation>
    <scope>NUCLEOTIDE SEQUENCE</scope>
    <source>
        <strain evidence="4">Huo1</strain>
        <tissue evidence="4">Leaf</tissue>
    </source>
</reference>
<evidence type="ECO:0000259" key="2">
    <source>
        <dbReference type="Pfam" id="PF13962"/>
    </source>
</evidence>
<name>A0A8X8Z4U6_SALSN</name>
<dbReference type="AlphaFoldDB" id="A0A8X8Z4U6"/>
<dbReference type="InterPro" id="IPR026961">
    <property type="entry name" value="PGG_dom"/>
</dbReference>
<accession>A0A8X8Z4U6</accession>
<dbReference type="Pfam" id="PF13962">
    <property type="entry name" value="PGG"/>
    <property type="match status" value="1"/>
</dbReference>
<dbReference type="EMBL" id="PNBA02000018">
    <property type="protein sequence ID" value="KAG6392172.1"/>
    <property type="molecule type" value="Genomic_DNA"/>
</dbReference>
<dbReference type="PANTHER" id="PTHR24177">
    <property type="entry name" value="CASKIN"/>
    <property type="match status" value="1"/>
</dbReference>
<keyword evidence="1" id="KW-0472">Membrane</keyword>
<keyword evidence="1" id="KW-0812">Transmembrane</keyword>
<keyword evidence="1" id="KW-1133">Transmembrane helix</keyword>
<comment type="caution">
    <text evidence="4">The sequence shown here is derived from an EMBL/GenBank/DDBJ whole genome shotgun (WGS) entry which is preliminary data.</text>
</comment>
<dbReference type="EMBL" id="PNBA02000018">
    <property type="protein sequence ID" value="KAG6392170.1"/>
    <property type="molecule type" value="Genomic_DNA"/>
</dbReference>
<evidence type="ECO:0000313" key="5">
    <source>
        <dbReference type="Proteomes" id="UP000298416"/>
    </source>
</evidence>
<sequence length="232" mass="25642">MHELGGTKDLIAACIDGEGNNILHLAAKLAPQNQLDSIPGASWQILREVLWFKAVEKLVRPAFKHKKNKEGKMPRQLFVAEHEDLRAEGEKFMKQTAKSCMVVTVLIAMVVFTTAFTVPGRYNSHGAPILENKRMFVIFPVLEAVATLTSMLMFLSILTPTLFFSIVAMMVAFCSCLLFFEHGRAADALLLFFFGECANNVAQPVALLGFYSGSEMYRTTSHTLSGDSTATQ</sequence>
<keyword evidence="5" id="KW-1185">Reference proteome</keyword>
<feature type="transmembrane region" description="Helical" evidence="1">
    <location>
        <begin position="101"/>
        <end position="123"/>
    </location>
</feature>
<dbReference type="PANTHER" id="PTHR24177:SF292">
    <property type="entry name" value="ANKYRIN REPEAT FAMILY PROTEIN-RELATED"/>
    <property type="match status" value="1"/>
</dbReference>
<evidence type="ECO:0000313" key="4">
    <source>
        <dbReference type="EMBL" id="KAG6392172.1"/>
    </source>
</evidence>
<proteinExistence type="predicted"/>
<feature type="transmembrane region" description="Helical" evidence="1">
    <location>
        <begin position="135"/>
        <end position="155"/>
    </location>
</feature>
<gene>
    <name evidence="3" type="ORF">SASPL_146381</name>
    <name evidence="4" type="ORF">SASPL_146383</name>
</gene>
<feature type="domain" description="PGG" evidence="2">
    <location>
        <begin position="91"/>
        <end position="175"/>
    </location>
</feature>
<organism evidence="4">
    <name type="scientific">Salvia splendens</name>
    <name type="common">Scarlet sage</name>
    <dbReference type="NCBI Taxonomy" id="180675"/>
    <lineage>
        <taxon>Eukaryota</taxon>
        <taxon>Viridiplantae</taxon>
        <taxon>Streptophyta</taxon>
        <taxon>Embryophyta</taxon>
        <taxon>Tracheophyta</taxon>
        <taxon>Spermatophyta</taxon>
        <taxon>Magnoliopsida</taxon>
        <taxon>eudicotyledons</taxon>
        <taxon>Gunneridae</taxon>
        <taxon>Pentapetalae</taxon>
        <taxon>asterids</taxon>
        <taxon>lamiids</taxon>
        <taxon>Lamiales</taxon>
        <taxon>Lamiaceae</taxon>
        <taxon>Nepetoideae</taxon>
        <taxon>Mentheae</taxon>
        <taxon>Salviinae</taxon>
        <taxon>Salvia</taxon>
        <taxon>Salvia subgen. Calosphace</taxon>
        <taxon>core Calosphace</taxon>
    </lineage>
</organism>
<evidence type="ECO:0000256" key="1">
    <source>
        <dbReference type="SAM" id="Phobius"/>
    </source>
</evidence>
<feature type="transmembrane region" description="Helical" evidence="1">
    <location>
        <begin position="161"/>
        <end position="180"/>
    </location>
</feature>
<dbReference type="GO" id="GO:0016020">
    <property type="term" value="C:membrane"/>
    <property type="evidence" value="ECO:0007669"/>
    <property type="project" value="TreeGrafter"/>
</dbReference>
<protein>
    <recommendedName>
        <fullName evidence="2">PGG domain-containing protein</fullName>
    </recommendedName>
</protein>
<evidence type="ECO:0000313" key="3">
    <source>
        <dbReference type="EMBL" id="KAG6392170.1"/>
    </source>
</evidence>
<reference evidence="4" key="1">
    <citation type="submission" date="2018-01" db="EMBL/GenBank/DDBJ databases">
        <authorList>
            <person name="Mao J.F."/>
        </authorList>
    </citation>
    <scope>NUCLEOTIDE SEQUENCE</scope>
    <source>
        <strain evidence="4">Huo1</strain>
        <tissue evidence="4">Leaf</tissue>
    </source>
</reference>
<dbReference type="Proteomes" id="UP000298416">
    <property type="component" value="Unassembled WGS sequence"/>
</dbReference>